<reference evidence="2" key="1">
    <citation type="submission" date="2021-01" db="EMBL/GenBank/DDBJ databases">
        <title>Modified the classification status of verrucomicrobia.</title>
        <authorList>
            <person name="Feng X."/>
        </authorList>
    </citation>
    <scope>NUCLEOTIDE SEQUENCE</scope>
    <source>
        <strain evidence="2">JCM 18052</strain>
    </source>
</reference>
<dbReference type="Proteomes" id="UP000600139">
    <property type="component" value="Unassembled WGS sequence"/>
</dbReference>
<evidence type="ECO:0000259" key="1">
    <source>
        <dbReference type="PROSITE" id="PS51186"/>
    </source>
</evidence>
<dbReference type="EMBL" id="JAENIK010000011">
    <property type="protein sequence ID" value="MBK1816759.1"/>
    <property type="molecule type" value="Genomic_DNA"/>
</dbReference>
<dbReference type="InterPro" id="IPR000182">
    <property type="entry name" value="GNAT_dom"/>
</dbReference>
<comment type="caution">
    <text evidence="2">The sequence shown here is derived from an EMBL/GenBank/DDBJ whole genome shotgun (WGS) entry which is preliminary data.</text>
</comment>
<dbReference type="Pfam" id="PF00583">
    <property type="entry name" value="Acetyltransf_1"/>
    <property type="match status" value="1"/>
</dbReference>
<dbReference type="GO" id="GO:0016747">
    <property type="term" value="F:acyltransferase activity, transferring groups other than amino-acyl groups"/>
    <property type="evidence" value="ECO:0007669"/>
    <property type="project" value="InterPro"/>
</dbReference>
<evidence type="ECO:0000313" key="2">
    <source>
        <dbReference type="EMBL" id="MBK1816759.1"/>
    </source>
</evidence>
<dbReference type="RefSeq" id="WP_200351685.1">
    <property type="nucleotide sequence ID" value="NZ_BAABHZ010000006.1"/>
</dbReference>
<feature type="domain" description="N-acetyltransferase" evidence="1">
    <location>
        <begin position="1"/>
        <end position="166"/>
    </location>
</feature>
<dbReference type="PROSITE" id="PS51186">
    <property type="entry name" value="GNAT"/>
    <property type="match status" value="1"/>
</dbReference>
<gene>
    <name evidence="2" type="ORF">JIN84_14125</name>
</gene>
<sequence length="169" mass="18946">MIVRPATASDAGPIARVQVISWQEAYRGILPLEYLAGLSVYERQEIWAKSILQEMPKLLVAEIDGQVVGFLAMGPCRDDRAASSQHEIWAFYVEPARWSQGVGYRLWLASRDILVECGAGRISLWVIAGNERAIRFYRSAGFVPEAGSKKPFELGGVTLEEERYVWELA</sequence>
<dbReference type="AlphaFoldDB" id="A0A934VCR5"/>
<dbReference type="CDD" id="cd04301">
    <property type="entry name" value="NAT_SF"/>
    <property type="match status" value="1"/>
</dbReference>
<accession>A0A934VCR5</accession>
<evidence type="ECO:0000313" key="3">
    <source>
        <dbReference type="Proteomes" id="UP000600139"/>
    </source>
</evidence>
<dbReference type="InterPro" id="IPR016181">
    <property type="entry name" value="Acyl_CoA_acyltransferase"/>
</dbReference>
<dbReference type="Gene3D" id="3.40.630.30">
    <property type="match status" value="1"/>
</dbReference>
<proteinExistence type="predicted"/>
<name>A0A934VCR5_9BACT</name>
<keyword evidence="3" id="KW-1185">Reference proteome</keyword>
<organism evidence="2 3">
    <name type="scientific">Luteolibacter yonseiensis</name>
    <dbReference type="NCBI Taxonomy" id="1144680"/>
    <lineage>
        <taxon>Bacteria</taxon>
        <taxon>Pseudomonadati</taxon>
        <taxon>Verrucomicrobiota</taxon>
        <taxon>Verrucomicrobiia</taxon>
        <taxon>Verrucomicrobiales</taxon>
        <taxon>Verrucomicrobiaceae</taxon>
        <taxon>Luteolibacter</taxon>
    </lineage>
</organism>
<dbReference type="InterPro" id="IPR050276">
    <property type="entry name" value="MshD_Acetyltransferase"/>
</dbReference>
<dbReference type="PANTHER" id="PTHR43617:SF34">
    <property type="entry name" value="PUTATIVE-RELATED"/>
    <property type="match status" value="1"/>
</dbReference>
<dbReference type="PANTHER" id="PTHR43617">
    <property type="entry name" value="L-AMINO ACID N-ACETYLTRANSFERASE"/>
    <property type="match status" value="1"/>
</dbReference>
<protein>
    <submittedName>
        <fullName evidence="2">GNAT family N-acetyltransferase</fullName>
    </submittedName>
</protein>
<dbReference type="SUPFAM" id="SSF55729">
    <property type="entry name" value="Acyl-CoA N-acyltransferases (Nat)"/>
    <property type="match status" value="1"/>
</dbReference>